<comment type="caution">
    <text evidence="2">The sequence shown here is derived from an EMBL/GenBank/DDBJ whole genome shotgun (WGS) entry which is preliminary data.</text>
</comment>
<name>A0A9N9C7C4_9GLOM</name>
<dbReference type="Proteomes" id="UP000789572">
    <property type="component" value="Unassembled WGS sequence"/>
</dbReference>
<protein>
    <submittedName>
        <fullName evidence="2">1791_t:CDS:1</fullName>
    </submittedName>
</protein>
<dbReference type="AlphaFoldDB" id="A0A9N9C7C4"/>
<evidence type="ECO:0000313" key="2">
    <source>
        <dbReference type="EMBL" id="CAG8590704.1"/>
    </source>
</evidence>
<feature type="non-terminal residue" evidence="2">
    <location>
        <position position="1"/>
    </location>
</feature>
<sequence>MSASELSYYSSEDDIDLIEQYKTGYFIQDSMMYKPFSIFPPRQRRATYVYRLDTWLRYTLTANFTEANRTFVLRCLDDLRKWNDEESEDRVIEDDATSEIFEMWPERIRQYDERQIQSVEGETGEPDEDSQTVSRNGVIRRQDYHVGDIVRLDIPASDGQRRLLLCK</sequence>
<organism evidence="2 3">
    <name type="scientific">Paraglomus occultum</name>
    <dbReference type="NCBI Taxonomy" id="144539"/>
    <lineage>
        <taxon>Eukaryota</taxon>
        <taxon>Fungi</taxon>
        <taxon>Fungi incertae sedis</taxon>
        <taxon>Mucoromycota</taxon>
        <taxon>Glomeromycotina</taxon>
        <taxon>Glomeromycetes</taxon>
        <taxon>Paraglomerales</taxon>
        <taxon>Paraglomeraceae</taxon>
        <taxon>Paraglomus</taxon>
    </lineage>
</organism>
<gene>
    <name evidence="2" type="ORF">POCULU_LOCUS6960</name>
</gene>
<feature type="region of interest" description="Disordered" evidence="1">
    <location>
        <begin position="118"/>
        <end position="137"/>
    </location>
</feature>
<reference evidence="2" key="1">
    <citation type="submission" date="2021-06" db="EMBL/GenBank/DDBJ databases">
        <authorList>
            <person name="Kallberg Y."/>
            <person name="Tangrot J."/>
            <person name="Rosling A."/>
        </authorList>
    </citation>
    <scope>NUCLEOTIDE SEQUENCE</scope>
    <source>
        <strain evidence="2">IA702</strain>
    </source>
</reference>
<evidence type="ECO:0000313" key="3">
    <source>
        <dbReference type="Proteomes" id="UP000789572"/>
    </source>
</evidence>
<evidence type="ECO:0000256" key="1">
    <source>
        <dbReference type="SAM" id="MobiDB-lite"/>
    </source>
</evidence>
<dbReference type="EMBL" id="CAJVPJ010001426">
    <property type="protein sequence ID" value="CAG8590704.1"/>
    <property type="molecule type" value="Genomic_DNA"/>
</dbReference>
<proteinExistence type="predicted"/>
<dbReference type="OrthoDB" id="10557334at2759"/>
<keyword evidence="3" id="KW-1185">Reference proteome</keyword>
<accession>A0A9N9C7C4</accession>